<dbReference type="GO" id="GO:0003677">
    <property type="term" value="F:DNA binding"/>
    <property type="evidence" value="ECO:0007669"/>
    <property type="project" value="UniProtKB-KW"/>
</dbReference>
<name>A0AAX3EDD8_PAEUR</name>
<dbReference type="InterPro" id="IPR010994">
    <property type="entry name" value="RuvA_2-like"/>
</dbReference>
<keyword evidence="4" id="KW-0238">DNA-binding</keyword>
<keyword evidence="2" id="KW-0472">Membrane</keyword>
<dbReference type="EMBL" id="CP101185">
    <property type="protein sequence ID" value="UYV95687.1"/>
    <property type="molecule type" value="Genomic_DNA"/>
</dbReference>
<feature type="region of interest" description="Disordered" evidence="1">
    <location>
        <begin position="1"/>
        <end position="61"/>
    </location>
</feature>
<dbReference type="GO" id="GO:0015627">
    <property type="term" value="C:type II protein secretion system complex"/>
    <property type="evidence" value="ECO:0007669"/>
    <property type="project" value="TreeGrafter"/>
</dbReference>
<dbReference type="AlphaFoldDB" id="A0AAX3EDD8"/>
<evidence type="ECO:0000259" key="3">
    <source>
        <dbReference type="SMART" id="SM00278"/>
    </source>
</evidence>
<dbReference type="GO" id="GO:0015628">
    <property type="term" value="P:protein secretion by the type II secretion system"/>
    <property type="evidence" value="ECO:0007669"/>
    <property type="project" value="TreeGrafter"/>
</dbReference>
<sequence>MPRRKRDASTDAAAEAFRHRLSRHVGPGTSDEAPPGTRGEALLTFAEPDSEGPGEDSAPPSRIRFRTSRRVALLVAGACLVLLVVLMWQASAEPTTSTPLESAGSITDGAGQPVADEYAAPTKAPAGAGPKVTVHVAGAVNRPGVVSLPEGSRVFEALEAAGGATPEAATDALNLAELVADGAKITVPVAGAVPHIPETAVGSGGASGGDGSNSDGSGSDGSGASGGKINVNTASVEELSTLPRVGPVMAQRIVAWRKDHGPFLSVDDLDAVDGIGPKLMESLRPLVAVQGG</sequence>
<dbReference type="GO" id="GO:0006281">
    <property type="term" value="P:DNA repair"/>
    <property type="evidence" value="ECO:0007669"/>
    <property type="project" value="InterPro"/>
</dbReference>
<dbReference type="SMART" id="SM00278">
    <property type="entry name" value="HhH1"/>
    <property type="match status" value="2"/>
</dbReference>
<dbReference type="PANTHER" id="PTHR21180">
    <property type="entry name" value="ENDONUCLEASE/EXONUCLEASE/PHOSPHATASE FAMILY DOMAIN-CONTAINING PROTEIN 1"/>
    <property type="match status" value="1"/>
</dbReference>
<protein>
    <submittedName>
        <fullName evidence="4">ComEA family DNA-binding protein</fullName>
    </submittedName>
</protein>
<keyword evidence="5" id="KW-1185">Reference proteome</keyword>
<dbReference type="PANTHER" id="PTHR21180:SF32">
    <property type="entry name" value="ENDONUCLEASE_EXONUCLEASE_PHOSPHATASE FAMILY DOMAIN-CONTAINING PROTEIN 1"/>
    <property type="match status" value="1"/>
</dbReference>
<dbReference type="RefSeq" id="WP_069694548.1">
    <property type="nucleotide sequence ID" value="NZ_CP043010.1"/>
</dbReference>
<gene>
    <name evidence="4" type="ORF">NL394_11250</name>
</gene>
<feature type="domain" description="Helix-hairpin-helix DNA-binding motif class 1" evidence="3">
    <location>
        <begin position="237"/>
        <end position="256"/>
    </location>
</feature>
<dbReference type="NCBIfam" id="TIGR00426">
    <property type="entry name" value="competence protein ComEA helix-hairpin-helix repeat region"/>
    <property type="match status" value="1"/>
</dbReference>
<dbReference type="InterPro" id="IPR004509">
    <property type="entry name" value="Competence_ComEA_HhH"/>
</dbReference>
<feature type="domain" description="Helix-hairpin-helix DNA-binding motif class 1" evidence="3">
    <location>
        <begin position="267"/>
        <end position="286"/>
    </location>
</feature>
<evidence type="ECO:0000313" key="4">
    <source>
        <dbReference type="EMBL" id="UYV95687.1"/>
    </source>
</evidence>
<keyword evidence="2" id="KW-1133">Transmembrane helix</keyword>
<feature type="transmembrane region" description="Helical" evidence="2">
    <location>
        <begin position="71"/>
        <end position="90"/>
    </location>
</feature>
<evidence type="ECO:0000256" key="1">
    <source>
        <dbReference type="SAM" id="MobiDB-lite"/>
    </source>
</evidence>
<keyword evidence="2" id="KW-0812">Transmembrane</keyword>
<dbReference type="Pfam" id="PF10531">
    <property type="entry name" value="SLBB"/>
    <property type="match status" value="1"/>
</dbReference>
<reference evidence="4" key="1">
    <citation type="submission" date="2022-07" db="EMBL/GenBank/DDBJ databases">
        <authorList>
            <person name="Wu T."/>
        </authorList>
    </citation>
    <scope>NUCLEOTIDE SEQUENCE</scope>
    <source>
        <strain evidence="4">SD-1</strain>
    </source>
</reference>
<dbReference type="Proteomes" id="UP001163293">
    <property type="component" value="Chromosome"/>
</dbReference>
<organism evidence="4 5">
    <name type="scientific">Paenarthrobacter ureafaciens</name>
    <dbReference type="NCBI Taxonomy" id="37931"/>
    <lineage>
        <taxon>Bacteria</taxon>
        <taxon>Bacillati</taxon>
        <taxon>Actinomycetota</taxon>
        <taxon>Actinomycetes</taxon>
        <taxon>Micrococcales</taxon>
        <taxon>Micrococcaceae</taxon>
        <taxon>Paenarthrobacter</taxon>
    </lineage>
</organism>
<dbReference type="Gene3D" id="3.10.560.10">
    <property type="entry name" value="Outer membrane lipoprotein wza domain like"/>
    <property type="match status" value="1"/>
</dbReference>
<accession>A0AAX3EDD8</accession>
<dbReference type="InterPro" id="IPR019554">
    <property type="entry name" value="Soluble_ligand-bd"/>
</dbReference>
<dbReference type="SUPFAM" id="SSF47781">
    <property type="entry name" value="RuvA domain 2-like"/>
    <property type="match status" value="1"/>
</dbReference>
<proteinExistence type="predicted"/>
<feature type="compositionally biased region" description="Gly residues" evidence="1">
    <location>
        <begin position="202"/>
        <end position="211"/>
    </location>
</feature>
<evidence type="ECO:0000313" key="5">
    <source>
        <dbReference type="Proteomes" id="UP001163293"/>
    </source>
</evidence>
<evidence type="ECO:0000256" key="2">
    <source>
        <dbReference type="SAM" id="Phobius"/>
    </source>
</evidence>
<dbReference type="Gene3D" id="1.10.150.320">
    <property type="entry name" value="Photosystem II 12 kDa extrinsic protein"/>
    <property type="match status" value="1"/>
</dbReference>
<feature type="region of interest" description="Disordered" evidence="1">
    <location>
        <begin position="198"/>
        <end position="229"/>
    </location>
</feature>
<dbReference type="InterPro" id="IPR003583">
    <property type="entry name" value="Hlx-hairpin-Hlx_DNA-bd_motif"/>
</dbReference>
<dbReference type="Pfam" id="PF12836">
    <property type="entry name" value="HHH_3"/>
    <property type="match status" value="1"/>
</dbReference>
<dbReference type="InterPro" id="IPR051675">
    <property type="entry name" value="Endo/Exo/Phosphatase_dom_1"/>
</dbReference>